<dbReference type="InterPro" id="IPR008271">
    <property type="entry name" value="Ser/Thr_kinase_AS"/>
</dbReference>
<evidence type="ECO:0000256" key="8">
    <source>
        <dbReference type="SAM" id="MobiDB-lite"/>
    </source>
</evidence>
<feature type="domain" description="Protein kinase" evidence="9">
    <location>
        <begin position="436"/>
        <end position="811"/>
    </location>
</feature>
<evidence type="ECO:0000313" key="10">
    <source>
        <dbReference type="EMBL" id="EEQ45882.1"/>
    </source>
</evidence>
<feature type="compositionally biased region" description="Low complexity" evidence="8">
    <location>
        <begin position="153"/>
        <end position="179"/>
    </location>
</feature>
<dbReference type="InterPro" id="IPR000719">
    <property type="entry name" value="Prot_kinase_dom"/>
</dbReference>
<feature type="compositionally biased region" description="Low complexity" evidence="8">
    <location>
        <begin position="65"/>
        <end position="81"/>
    </location>
</feature>
<evidence type="ECO:0000256" key="6">
    <source>
        <dbReference type="ARBA" id="ARBA00022840"/>
    </source>
</evidence>
<dbReference type="HOGENOM" id="CLU_000288_88_4_1"/>
<evidence type="ECO:0000256" key="7">
    <source>
        <dbReference type="PROSITE-ProRule" id="PRU10141"/>
    </source>
</evidence>
<proteinExistence type="inferred from homology"/>
<dbReference type="SMART" id="SM00220">
    <property type="entry name" value="S_TKc"/>
    <property type="match status" value="1"/>
</dbReference>
<dbReference type="Pfam" id="PF00069">
    <property type="entry name" value="Pkinase"/>
    <property type="match status" value="1"/>
</dbReference>
<dbReference type="Gene3D" id="1.10.510.10">
    <property type="entry name" value="Transferase(Phosphotransferase) domain 1"/>
    <property type="match status" value="1"/>
</dbReference>
<dbReference type="SUPFAM" id="SSF56112">
    <property type="entry name" value="Protein kinase-like (PK-like)"/>
    <property type="match status" value="1"/>
</dbReference>
<dbReference type="EMBL" id="CH672350">
    <property type="protein sequence ID" value="EEQ45882.1"/>
    <property type="molecule type" value="Genomic_DNA"/>
</dbReference>
<protein>
    <recommendedName>
        <fullName evidence="9">Protein kinase domain-containing protein</fullName>
    </recommendedName>
</protein>
<dbReference type="VEuPathDB" id="FungiDB:CAWG_04220"/>
<feature type="region of interest" description="Disordered" evidence="8">
    <location>
        <begin position="715"/>
        <end position="747"/>
    </location>
</feature>
<feature type="compositionally biased region" description="Pro residues" evidence="8">
    <location>
        <begin position="28"/>
        <end position="37"/>
    </location>
</feature>
<dbReference type="OrthoDB" id="9332038at2759"/>
<feature type="binding site" evidence="7">
    <location>
        <position position="465"/>
    </location>
    <ligand>
        <name>ATP</name>
        <dbReference type="ChEBI" id="CHEBI:30616"/>
    </ligand>
</feature>
<evidence type="ECO:0000313" key="11">
    <source>
        <dbReference type="Proteomes" id="UP000001429"/>
    </source>
</evidence>
<dbReference type="PANTHER" id="PTHR24058">
    <property type="entry name" value="DUAL SPECIFICITY PROTEIN KINASE"/>
    <property type="match status" value="1"/>
</dbReference>
<evidence type="ECO:0000256" key="3">
    <source>
        <dbReference type="ARBA" id="ARBA00022679"/>
    </source>
</evidence>
<keyword evidence="4 7" id="KW-0547">Nucleotide-binding</keyword>
<feature type="region of interest" description="Disordered" evidence="8">
    <location>
        <begin position="22"/>
        <end position="124"/>
    </location>
</feature>
<dbReference type="GO" id="GO:0005524">
    <property type="term" value="F:ATP binding"/>
    <property type="evidence" value="ECO:0007669"/>
    <property type="project" value="UniProtKB-UniRule"/>
</dbReference>
<dbReference type="Gene3D" id="3.30.200.20">
    <property type="entry name" value="Phosphorylase Kinase, domain 1"/>
    <property type="match status" value="1"/>
</dbReference>
<dbReference type="GO" id="GO:0030447">
    <property type="term" value="P:filamentous growth"/>
    <property type="evidence" value="ECO:0007669"/>
    <property type="project" value="UniProtKB-ARBA"/>
</dbReference>
<dbReference type="PROSITE" id="PS00108">
    <property type="entry name" value="PROTEIN_KINASE_ST"/>
    <property type="match status" value="1"/>
</dbReference>
<dbReference type="PROSITE" id="PS50011">
    <property type="entry name" value="PROTEIN_KINASE_DOM"/>
    <property type="match status" value="1"/>
</dbReference>
<dbReference type="Proteomes" id="UP000001429">
    <property type="component" value="Chromosome 2"/>
</dbReference>
<comment type="similarity">
    <text evidence="1">Belongs to the protein kinase superfamily. CMGC Ser/Thr protein kinase family. MNB/DYRK subfamily.</text>
</comment>
<keyword evidence="3" id="KW-0808">Transferase</keyword>
<keyword evidence="2" id="KW-0723">Serine/threonine-protein kinase</keyword>
<dbReference type="PaxDb" id="5476-C4YIE7"/>
<dbReference type="OMA" id="CQPDKPD"/>
<evidence type="ECO:0000256" key="4">
    <source>
        <dbReference type="ARBA" id="ARBA00022741"/>
    </source>
</evidence>
<evidence type="ECO:0000256" key="2">
    <source>
        <dbReference type="ARBA" id="ARBA00022527"/>
    </source>
</evidence>
<organism evidence="10 11">
    <name type="scientific">Candida albicans (strain WO-1)</name>
    <name type="common">Yeast</name>
    <dbReference type="NCBI Taxonomy" id="294748"/>
    <lineage>
        <taxon>Eukaryota</taxon>
        <taxon>Fungi</taxon>
        <taxon>Dikarya</taxon>
        <taxon>Ascomycota</taxon>
        <taxon>Saccharomycotina</taxon>
        <taxon>Pichiomycetes</taxon>
        <taxon>Debaryomycetaceae</taxon>
        <taxon>Candida/Lodderomyces clade</taxon>
        <taxon>Candida</taxon>
    </lineage>
</organism>
<dbReference type="GO" id="GO:0005737">
    <property type="term" value="C:cytoplasm"/>
    <property type="evidence" value="ECO:0007669"/>
    <property type="project" value="TreeGrafter"/>
</dbReference>
<dbReference type="PANTHER" id="PTHR24058:SF17">
    <property type="entry name" value="HOMEODOMAIN INTERACTING PROTEIN KINASE, ISOFORM D"/>
    <property type="match status" value="1"/>
</dbReference>
<dbReference type="FunFam" id="3.30.200.20:FF:000087">
    <property type="entry name" value="Dual specificity tyrosine-phosphorylation-regulated kinase 1A"/>
    <property type="match status" value="1"/>
</dbReference>
<keyword evidence="5" id="KW-0418">Kinase</keyword>
<dbReference type="GO" id="GO:0005634">
    <property type="term" value="C:nucleus"/>
    <property type="evidence" value="ECO:0007669"/>
    <property type="project" value="TreeGrafter"/>
</dbReference>
<keyword evidence="11" id="KW-1185">Reference proteome</keyword>
<name>C4YIE7_CANAW</name>
<feature type="compositionally biased region" description="Low complexity" evidence="8">
    <location>
        <begin position="719"/>
        <end position="733"/>
    </location>
</feature>
<dbReference type="AlphaFoldDB" id="C4YIE7"/>
<feature type="compositionally biased region" description="Low complexity" evidence="8">
    <location>
        <begin position="96"/>
        <end position="124"/>
    </location>
</feature>
<sequence>MAYNNNNNSSNYNYNFNRHNSIGGNWHLPPPPPPPTQPTSSGAYHQQQQQQHSQQHLSPNHPNGQDILSSSDSQFSSQLKQNQIPGFRNPWFSQQQNSTPNMLSSSSSASSSLSQSPTKSHQIPLLQQHQPPLLNKRLSFTNNLPITYEHESSSNSSSNNNNNSSSSNGNNNNNDNNTNVPPYIHPPTRADNPFNHYFATQEVTLGSNDRRMSAAVDGTHYNPYGFNQQLNAYPSGPAGIAGTQYLNNPNLGPSVNANRRSSVGVLPNYYRQQQQQQQQVQDQSTAAAAAAAAAAAYYLPPARLGRSASIVQYQQYQQYQQALQNQRITKHKNPAPKARKIYNKLDLTPKFHQQPKYRRCSINSIHISPVNALSIYLTESYSLCQPRKFQYSKSTNPKRVLTKPSEPKYNNGYDNEDSDYILYVNDVLGSEEGKKYMVLDLLGSGTFGQVVKCQNLNNQTVCAVKVIKSKPAYMNQSLTEVRLLEFLNANSDGKNFIRLLDTFMHKEHLCLVFEILASNLYELIKQNQFQGLNMKLVKLLTKQLLDSMAQLKNFQMIHCDLKPENILLCQPDKPNIKVIDFGSACFTRNTIYTYIQSRFYRSPEVILGLPYTESIDMWSLGCIVGELFLGLPMFPGTSEYNQIFKIVDMLGPPPRHMIEVGKNSFNFFKKKVNTTTTINNNNNNNNNNTSETKPIYELKSFDEYCQFLEYKRQKQEGATSTTNNNTNSSSSSSNHHHNNYKKEQPNKNYFKHKLLKDIIINYKLPSKKMTNSMIEKEYHDRLLLIDFLTKVLNLNPLERLTPQEALKHPFIIDVNTTDL</sequence>
<evidence type="ECO:0000256" key="5">
    <source>
        <dbReference type="ARBA" id="ARBA00022777"/>
    </source>
</evidence>
<dbReference type="GO" id="GO:0004674">
    <property type="term" value="F:protein serine/threonine kinase activity"/>
    <property type="evidence" value="ECO:0007669"/>
    <property type="project" value="UniProtKB-KW"/>
</dbReference>
<feature type="region of interest" description="Disordered" evidence="8">
    <location>
        <begin position="148"/>
        <end position="189"/>
    </location>
</feature>
<dbReference type="GO" id="GO:0004713">
    <property type="term" value="F:protein tyrosine kinase activity"/>
    <property type="evidence" value="ECO:0007669"/>
    <property type="project" value="TreeGrafter"/>
</dbReference>
<reference evidence="10 11" key="1">
    <citation type="journal article" date="2009" name="Nature">
        <title>Evolution of pathogenicity and sexual reproduction in eight Candida genomes.</title>
        <authorList>
            <person name="Butler G."/>
            <person name="Rasmussen M.D."/>
            <person name="Lin M.F."/>
            <person name="Santos M.A."/>
            <person name="Sakthikumar S."/>
            <person name="Munro C.A."/>
            <person name="Rheinbay E."/>
            <person name="Grabherr M."/>
            <person name="Forche A."/>
            <person name="Reedy J.L."/>
            <person name="Agrafioti I."/>
            <person name="Arnaud M.B."/>
            <person name="Bates S."/>
            <person name="Brown A.J."/>
            <person name="Brunke S."/>
            <person name="Costanzo M.C."/>
            <person name="Fitzpatrick D.A."/>
            <person name="de Groot P.W."/>
            <person name="Harris D."/>
            <person name="Hoyer L.L."/>
            <person name="Hube B."/>
            <person name="Klis F.M."/>
            <person name="Kodira C."/>
            <person name="Lennard N."/>
            <person name="Logue M.E."/>
            <person name="Martin R."/>
            <person name="Neiman A.M."/>
            <person name="Nikolaou E."/>
            <person name="Quail M.A."/>
            <person name="Quinn J."/>
            <person name="Santos M.C."/>
            <person name="Schmitzberger F.F."/>
            <person name="Sherlock G."/>
            <person name="Shah P."/>
            <person name="Silverstein K.A."/>
            <person name="Skrzypek M.S."/>
            <person name="Soll D."/>
            <person name="Staggs R."/>
            <person name="Stansfield I."/>
            <person name="Stumpf M.P."/>
            <person name="Sudbery P.E."/>
            <person name="Srikantha T."/>
            <person name="Zeng Q."/>
            <person name="Berman J."/>
            <person name="Berriman M."/>
            <person name="Heitman J."/>
            <person name="Gow N.A."/>
            <person name="Lorenz M.C."/>
            <person name="Birren B.W."/>
            <person name="Kellis M."/>
            <person name="Cuomo C.A."/>
        </authorList>
    </citation>
    <scope>NUCLEOTIDE SEQUENCE [LARGE SCALE GENOMIC DNA]</scope>
    <source>
        <strain evidence="10 11">WO-1</strain>
    </source>
</reference>
<evidence type="ECO:0000259" key="9">
    <source>
        <dbReference type="PROSITE" id="PS50011"/>
    </source>
</evidence>
<dbReference type="PROSITE" id="PS00107">
    <property type="entry name" value="PROTEIN_KINASE_ATP"/>
    <property type="match status" value="1"/>
</dbReference>
<dbReference type="InterPro" id="IPR017441">
    <property type="entry name" value="Protein_kinase_ATP_BS"/>
</dbReference>
<gene>
    <name evidence="10" type="ORF">CAWG_04220</name>
</gene>
<dbReference type="InterPro" id="IPR050494">
    <property type="entry name" value="Ser_Thr_dual-spec_kinase"/>
</dbReference>
<accession>C4YIE7</accession>
<evidence type="ECO:0000256" key="1">
    <source>
        <dbReference type="ARBA" id="ARBA00008867"/>
    </source>
</evidence>
<keyword evidence="6 7" id="KW-0067">ATP-binding</keyword>
<feature type="compositionally biased region" description="Low complexity" evidence="8">
    <location>
        <begin position="45"/>
        <end position="56"/>
    </location>
</feature>
<dbReference type="InterPro" id="IPR011009">
    <property type="entry name" value="Kinase-like_dom_sf"/>
</dbReference>